<comment type="caution">
    <text evidence="1">The sequence shown here is derived from an EMBL/GenBank/DDBJ whole genome shotgun (WGS) entry which is preliminary data.</text>
</comment>
<evidence type="ECO:0000313" key="2">
    <source>
        <dbReference type="Proteomes" id="UP000215914"/>
    </source>
</evidence>
<keyword evidence="2" id="KW-1185">Reference proteome</keyword>
<gene>
    <name evidence="1" type="ORF">HanXRQr2_Chr11g0491781</name>
</gene>
<protein>
    <submittedName>
        <fullName evidence="1">Uncharacterized protein</fullName>
    </submittedName>
</protein>
<reference evidence="1" key="2">
    <citation type="submission" date="2020-06" db="EMBL/GenBank/DDBJ databases">
        <title>Helianthus annuus Genome sequencing and assembly Release 2.</title>
        <authorList>
            <person name="Gouzy J."/>
            <person name="Langlade N."/>
            <person name="Munos S."/>
        </authorList>
    </citation>
    <scope>NUCLEOTIDE SEQUENCE</scope>
    <source>
        <tissue evidence="1">Leaves</tissue>
    </source>
</reference>
<reference evidence="1" key="1">
    <citation type="journal article" date="2017" name="Nature">
        <title>The sunflower genome provides insights into oil metabolism, flowering and Asterid evolution.</title>
        <authorList>
            <person name="Badouin H."/>
            <person name="Gouzy J."/>
            <person name="Grassa C.J."/>
            <person name="Murat F."/>
            <person name="Staton S.E."/>
            <person name="Cottret L."/>
            <person name="Lelandais-Briere C."/>
            <person name="Owens G.L."/>
            <person name="Carrere S."/>
            <person name="Mayjonade B."/>
            <person name="Legrand L."/>
            <person name="Gill N."/>
            <person name="Kane N.C."/>
            <person name="Bowers J.E."/>
            <person name="Hubner S."/>
            <person name="Bellec A."/>
            <person name="Berard A."/>
            <person name="Berges H."/>
            <person name="Blanchet N."/>
            <person name="Boniface M.C."/>
            <person name="Brunel D."/>
            <person name="Catrice O."/>
            <person name="Chaidir N."/>
            <person name="Claudel C."/>
            <person name="Donnadieu C."/>
            <person name="Faraut T."/>
            <person name="Fievet G."/>
            <person name="Helmstetter N."/>
            <person name="King M."/>
            <person name="Knapp S.J."/>
            <person name="Lai Z."/>
            <person name="Le Paslier M.C."/>
            <person name="Lippi Y."/>
            <person name="Lorenzon L."/>
            <person name="Mandel J.R."/>
            <person name="Marage G."/>
            <person name="Marchand G."/>
            <person name="Marquand E."/>
            <person name="Bret-Mestries E."/>
            <person name="Morien E."/>
            <person name="Nambeesan S."/>
            <person name="Nguyen T."/>
            <person name="Pegot-Espagnet P."/>
            <person name="Pouilly N."/>
            <person name="Raftis F."/>
            <person name="Sallet E."/>
            <person name="Schiex T."/>
            <person name="Thomas J."/>
            <person name="Vandecasteele C."/>
            <person name="Vares D."/>
            <person name="Vear F."/>
            <person name="Vautrin S."/>
            <person name="Crespi M."/>
            <person name="Mangin B."/>
            <person name="Burke J.M."/>
            <person name="Salse J."/>
            <person name="Munos S."/>
            <person name="Vincourt P."/>
            <person name="Rieseberg L.H."/>
            <person name="Langlade N.B."/>
        </authorList>
    </citation>
    <scope>NUCLEOTIDE SEQUENCE</scope>
    <source>
        <tissue evidence="1">Leaves</tissue>
    </source>
</reference>
<dbReference type="Gramene" id="mRNA:HanXRQr2_Chr11g0491781">
    <property type="protein sequence ID" value="CDS:HanXRQr2_Chr11g0491781.1"/>
    <property type="gene ID" value="HanXRQr2_Chr11g0491781"/>
</dbReference>
<proteinExistence type="predicted"/>
<dbReference type="Proteomes" id="UP000215914">
    <property type="component" value="Unassembled WGS sequence"/>
</dbReference>
<name>A0A9K3N025_HELAN</name>
<accession>A0A9K3N025</accession>
<dbReference type="AlphaFoldDB" id="A0A9K3N025"/>
<dbReference type="EMBL" id="MNCJ02000326">
    <property type="protein sequence ID" value="KAF5782119.1"/>
    <property type="molecule type" value="Genomic_DNA"/>
</dbReference>
<evidence type="ECO:0000313" key="1">
    <source>
        <dbReference type="EMBL" id="KAF5782119.1"/>
    </source>
</evidence>
<organism evidence="1 2">
    <name type="scientific">Helianthus annuus</name>
    <name type="common">Common sunflower</name>
    <dbReference type="NCBI Taxonomy" id="4232"/>
    <lineage>
        <taxon>Eukaryota</taxon>
        <taxon>Viridiplantae</taxon>
        <taxon>Streptophyta</taxon>
        <taxon>Embryophyta</taxon>
        <taxon>Tracheophyta</taxon>
        <taxon>Spermatophyta</taxon>
        <taxon>Magnoliopsida</taxon>
        <taxon>eudicotyledons</taxon>
        <taxon>Gunneridae</taxon>
        <taxon>Pentapetalae</taxon>
        <taxon>asterids</taxon>
        <taxon>campanulids</taxon>
        <taxon>Asterales</taxon>
        <taxon>Asteraceae</taxon>
        <taxon>Asteroideae</taxon>
        <taxon>Heliantheae alliance</taxon>
        <taxon>Heliantheae</taxon>
        <taxon>Helianthus</taxon>
    </lineage>
</organism>
<sequence length="66" mass="7779">MKVVMEKTFGSAQEDNKQRDSRGLIYIGGYPYFSSLKYLNYYFCEFCFDSLEYGLSTNYALQRKLS</sequence>